<name>A0A0F9PA05_9ZZZZ</name>
<accession>A0A0F9PA05</accession>
<comment type="caution">
    <text evidence="1">The sequence shown here is derived from an EMBL/GenBank/DDBJ whole genome shotgun (WGS) entry which is preliminary data.</text>
</comment>
<gene>
    <name evidence="1" type="ORF">LCGC14_1164190</name>
</gene>
<proteinExistence type="predicted"/>
<organism evidence="1">
    <name type="scientific">marine sediment metagenome</name>
    <dbReference type="NCBI Taxonomy" id="412755"/>
    <lineage>
        <taxon>unclassified sequences</taxon>
        <taxon>metagenomes</taxon>
        <taxon>ecological metagenomes</taxon>
    </lineage>
</organism>
<evidence type="ECO:0000313" key="1">
    <source>
        <dbReference type="EMBL" id="KKM97820.1"/>
    </source>
</evidence>
<reference evidence="1" key="1">
    <citation type="journal article" date="2015" name="Nature">
        <title>Complex archaea that bridge the gap between prokaryotes and eukaryotes.</title>
        <authorList>
            <person name="Spang A."/>
            <person name="Saw J.H."/>
            <person name="Jorgensen S.L."/>
            <person name="Zaremba-Niedzwiedzka K."/>
            <person name="Martijn J."/>
            <person name="Lind A.E."/>
            <person name="van Eijk R."/>
            <person name="Schleper C."/>
            <person name="Guy L."/>
            <person name="Ettema T.J."/>
        </authorList>
    </citation>
    <scope>NUCLEOTIDE SEQUENCE</scope>
</reference>
<dbReference type="AlphaFoldDB" id="A0A0F9PA05"/>
<sequence length="86" mass="8898">MGNSTTLEFFEIGEEVGGVGVTDGCGESEVGGGEDFSGNRLLIVGIFVVRIKLDSVRRAEGLDESEAVGGDCVIDSLGFREVGEVG</sequence>
<dbReference type="EMBL" id="LAZR01005704">
    <property type="protein sequence ID" value="KKM97820.1"/>
    <property type="molecule type" value="Genomic_DNA"/>
</dbReference>
<protein>
    <submittedName>
        <fullName evidence="1">Uncharacterized protein</fullName>
    </submittedName>
</protein>